<keyword evidence="8" id="KW-0560">Oxidoreductase</keyword>
<dbReference type="InterPro" id="IPR050597">
    <property type="entry name" value="Cytochrome_c_Oxidase_Subunit"/>
</dbReference>
<dbReference type="Gene3D" id="1.10.760.10">
    <property type="entry name" value="Cytochrome c-like domain"/>
    <property type="match status" value="1"/>
</dbReference>
<feature type="compositionally biased region" description="Low complexity" evidence="5">
    <location>
        <begin position="296"/>
        <end position="308"/>
    </location>
</feature>
<gene>
    <name evidence="8" type="primary">ccoP</name>
    <name evidence="8" type="ordered locus">KQS_05775</name>
</gene>
<dbReference type="GO" id="GO:0046872">
    <property type="term" value="F:metal ion binding"/>
    <property type="evidence" value="ECO:0007669"/>
    <property type="project" value="UniProtKB-KW"/>
</dbReference>
<keyword evidence="6" id="KW-0812">Transmembrane</keyword>
<keyword evidence="9" id="KW-1185">Reference proteome</keyword>
<evidence type="ECO:0000256" key="4">
    <source>
        <dbReference type="PROSITE-ProRule" id="PRU00433"/>
    </source>
</evidence>
<feature type="domain" description="Cytochrome c" evidence="7">
    <location>
        <begin position="194"/>
        <end position="274"/>
    </location>
</feature>
<feature type="compositionally biased region" description="Basic and acidic residues" evidence="5">
    <location>
        <begin position="279"/>
        <end position="295"/>
    </location>
</feature>
<evidence type="ECO:0000313" key="9">
    <source>
        <dbReference type="Proteomes" id="UP000007599"/>
    </source>
</evidence>
<dbReference type="GO" id="GO:0020037">
    <property type="term" value="F:heme binding"/>
    <property type="evidence" value="ECO:0007669"/>
    <property type="project" value="InterPro"/>
</dbReference>
<dbReference type="GO" id="GO:0009055">
    <property type="term" value="F:electron transfer activity"/>
    <property type="evidence" value="ECO:0007669"/>
    <property type="project" value="InterPro"/>
</dbReference>
<feature type="transmembrane region" description="Helical" evidence="6">
    <location>
        <begin position="6"/>
        <end position="25"/>
    </location>
</feature>
<keyword evidence="1 4" id="KW-0349">Heme</keyword>
<dbReference type="InterPro" id="IPR032858">
    <property type="entry name" value="CcoP_N"/>
</dbReference>
<feature type="region of interest" description="Disordered" evidence="5">
    <location>
        <begin position="272"/>
        <end position="315"/>
    </location>
</feature>
<dbReference type="SUPFAM" id="SSF46626">
    <property type="entry name" value="Cytochrome c"/>
    <property type="match status" value="1"/>
</dbReference>
<keyword evidence="2 4" id="KW-0479">Metal-binding</keyword>
<dbReference type="PATRIC" id="fig|1094466.5.peg.1134"/>
<evidence type="ECO:0000256" key="3">
    <source>
        <dbReference type="ARBA" id="ARBA00023004"/>
    </source>
</evidence>
<feature type="transmembrane region" description="Helical" evidence="6">
    <location>
        <begin position="129"/>
        <end position="146"/>
    </location>
</feature>
<dbReference type="EMBL" id="HE774682">
    <property type="protein sequence ID" value="CCG53119.1"/>
    <property type="molecule type" value="Genomic_DNA"/>
</dbReference>
<reference evidence="9" key="2">
    <citation type="submission" date="2012-03" db="EMBL/GenBank/DDBJ databases">
        <title>Complete genome sequence of Flavobacterium indicum GPTSA100-9T, isolated from warm spring water.</title>
        <authorList>
            <person name="Barbier P."/>
            <person name="Houel A."/>
            <person name="Loux V."/>
            <person name="Poulain J."/>
            <person name="Bernardet J.-F."/>
            <person name="Touchon M."/>
            <person name="Duchaud E."/>
        </authorList>
    </citation>
    <scope>NUCLEOTIDE SEQUENCE [LARGE SCALE GENOMIC DNA]</scope>
    <source>
        <strain evidence="9">DSM 17447 / CIP 109464 / GPTSA100-9</strain>
    </source>
</reference>
<dbReference type="Gene3D" id="6.10.280.130">
    <property type="match status" value="1"/>
</dbReference>
<sequence length="315" mass="35098">MRKLIPVYIRIPLLYVIMFGVLEYFIDSGDRPALVKYPVVALFHVVFIFLLIAIEVVLNSVDKVSYQLLSEEEKAKLEADKNKPLAQQQAFKNWMRKLTASRSINEEKDMLLDHDYDGIKELDNVLPPWWVGLFYATVVFALVYLVRFHIMGDYTQDEEFTTEMKIADAKVEEYKKTAPDLMDKEKVTLLTDAGAIAAGKTLFDANCVACHRADAGGAIGPNLTDNKWILGGGIKNVFNTIMEGGRPGKGMVPWKESIKPSDIQKIASYVLSLQGTNPKDPKPTEPEAKEWKEEGAAAPATETPAPTAVDSTAKK</sequence>
<dbReference type="HOGENOM" id="CLU_061347_0_0_10"/>
<keyword evidence="6" id="KW-1133">Transmembrane helix</keyword>
<protein>
    <submittedName>
        <fullName evidence="8">Cytochrome c oxidase, cbb3-type, subunit III</fullName>
        <ecNumber evidence="8">1.9.3.1</ecNumber>
    </submittedName>
</protein>
<evidence type="ECO:0000313" key="8">
    <source>
        <dbReference type="EMBL" id="CCG53119.1"/>
    </source>
</evidence>
<dbReference type="Pfam" id="PF14715">
    <property type="entry name" value="FixP_N"/>
    <property type="match status" value="1"/>
</dbReference>
<evidence type="ECO:0000256" key="2">
    <source>
        <dbReference type="ARBA" id="ARBA00022723"/>
    </source>
</evidence>
<dbReference type="AlphaFoldDB" id="H8XVE9"/>
<evidence type="ECO:0000259" key="7">
    <source>
        <dbReference type="PROSITE" id="PS51007"/>
    </source>
</evidence>
<keyword evidence="3 4" id="KW-0408">Iron</keyword>
<dbReference type="Proteomes" id="UP000007599">
    <property type="component" value="Chromosome I"/>
</dbReference>
<dbReference type="PROSITE" id="PS51007">
    <property type="entry name" value="CYTC"/>
    <property type="match status" value="1"/>
</dbReference>
<dbReference type="eggNOG" id="COG2010">
    <property type="taxonomic scope" value="Bacteria"/>
</dbReference>
<dbReference type="Pfam" id="PF13442">
    <property type="entry name" value="Cytochrome_CBB3"/>
    <property type="match status" value="1"/>
</dbReference>
<dbReference type="OrthoDB" id="9811281at2"/>
<dbReference type="InterPro" id="IPR038414">
    <property type="entry name" value="CcoP_N_sf"/>
</dbReference>
<feature type="transmembrane region" description="Helical" evidence="6">
    <location>
        <begin position="37"/>
        <end position="58"/>
    </location>
</feature>
<dbReference type="STRING" id="1094466.KQS_05775"/>
<accession>H8XVE9</accession>
<dbReference type="KEGG" id="fin:KQS_05775"/>
<organism evidence="8 9">
    <name type="scientific">Flavobacterium indicum (strain DSM 17447 / CIP 109464 / GPTSA100-9)</name>
    <dbReference type="NCBI Taxonomy" id="1094466"/>
    <lineage>
        <taxon>Bacteria</taxon>
        <taxon>Pseudomonadati</taxon>
        <taxon>Bacteroidota</taxon>
        <taxon>Flavobacteriia</taxon>
        <taxon>Flavobacteriales</taxon>
        <taxon>Flavobacteriaceae</taxon>
        <taxon>Flavobacterium</taxon>
    </lineage>
</organism>
<dbReference type="PANTHER" id="PTHR33751">
    <property type="entry name" value="CBB3-TYPE CYTOCHROME C OXIDASE SUBUNIT FIXP"/>
    <property type="match status" value="1"/>
</dbReference>
<keyword evidence="6" id="KW-0472">Membrane</keyword>
<dbReference type="InterPro" id="IPR036909">
    <property type="entry name" value="Cyt_c-like_dom_sf"/>
</dbReference>
<dbReference type="InterPro" id="IPR009056">
    <property type="entry name" value="Cyt_c-like_dom"/>
</dbReference>
<dbReference type="GO" id="GO:0016491">
    <property type="term" value="F:oxidoreductase activity"/>
    <property type="evidence" value="ECO:0007669"/>
    <property type="project" value="UniProtKB-KW"/>
</dbReference>
<dbReference type="PANTHER" id="PTHR33751:SF1">
    <property type="entry name" value="CBB3-TYPE CYTOCHROME C OXIDASE SUBUNIT FIXP"/>
    <property type="match status" value="1"/>
</dbReference>
<evidence type="ECO:0000256" key="1">
    <source>
        <dbReference type="ARBA" id="ARBA00022617"/>
    </source>
</evidence>
<proteinExistence type="predicted"/>
<dbReference type="RefSeq" id="WP_014388246.1">
    <property type="nucleotide sequence ID" value="NC_017025.1"/>
</dbReference>
<reference evidence="8 9" key="1">
    <citation type="journal article" date="2012" name="J. Bacteriol.">
        <title>Complete Genome Sequence of Flavobacterium indicum GPSTA100-9T, Isolated from Warm Spring Water.</title>
        <authorList>
            <person name="Barbier P."/>
            <person name="Houel A."/>
            <person name="Loux V."/>
            <person name="Poulain J."/>
            <person name="Bernardet J.F."/>
            <person name="Touchon M."/>
            <person name="Duchaud E."/>
        </authorList>
    </citation>
    <scope>NUCLEOTIDE SEQUENCE [LARGE SCALE GENOMIC DNA]</scope>
    <source>
        <strain evidence="9">DSM 17447 / CIP 109464 / GPTSA100-9</strain>
    </source>
</reference>
<dbReference type="EC" id="1.9.3.1" evidence="8"/>
<evidence type="ECO:0000256" key="6">
    <source>
        <dbReference type="SAM" id="Phobius"/>
    </source>
</evidence>
<name>H8XVE9_FLAIG</name>
<evidence type="ECO:0000256" key="5">
    <source>
        <dbReference type="SAM" id="MobiDB-lite"/>
    </source>
</evidence>